<dbReference type="Pfam" id="PF00293">
    <property type="entry name" value="NUDIX"/>
    <property type="match status" value="1"/>
</dbReference>
<dbReference type="Proteomes" id="UP000031668">
    <property type="component" value="Unassembled WGS sequence"/>
</dbReference>
<gene>
    <name evidence="2" type="ORF">RF11_02217</name>
</gene>
<feature type="domain" description="Nudix hydrolase" evidence="1">
    <location>
        <begin position="96"/>
        <end position="226"/>
    </location>
</feature>
<dbReference type="Pfam" id="PF25969">
    <property type="entry name" value="NUDT9_N"/>
    <property type="match status" value="1"/>
</dbReference>
<dbReference type="AlphaFoldDB" id="A0A0C2IDJ9"/>
<accession>A0A0C2IDJ9</accession>
<evidence type="ECO:0000313" key="3">
    <source>
        <dbReference type="Proteomes" id="UP000031668"/>
    </source>
</evidence>
<comment type="caution">
    <text evidence="2">The sequence shown here is derived from an EMBL/GenBank/DDBJ whole genome shotgun (WGS) entry which is preliminary data.</text>
</comment>
<reference evidence="2 3" key="1">
    <citation type="journal article" date="2014" name="Genome Biol. Evol.">
        <title>The genome of the myxosporean Thelohanellus kitauei shows adaptations to nutrient acquisition within its fish host.</title>
        <authorList>
            <person name="Yang Y."/>
            <person name="Xiong J."/>
            <person name="Zhou Z."/>
            <person name="Huo F."/>
            <person name="Miao W."/>
            <person name="Ran C."/>
            <person name="Liu Y."/>
            <person name="Zhang J."/>
            <person name="Feng J."/>
            <person name="Wang M."/>
            <person name="Wang M."/>
            <person name="Wang L."/>
            <person name="Yao B."/>
        </authorList>
    </citation>
    <scope>NUCLEOTIDE SEQUENCE [LARGE SCALE GENOMIC DNA]</scope>
    <source>
        <strain evidence="2">Wuqing</strain>
    </source>
</reference>
<dbReference type="PANTHER" id="PTHR13030">
    <property type="entry name" value="NUDIX HYDROLASE"/>
    <property type="match status" value="1"/>
</dbReference>
<dbReference type="OrthoDB" id="9972248at2759"/>
<dbReference type="OMA" id="VQVYQGY"/>
<protein>
    <submittedName>
        <fullName evidence="2">ADP-ribose pyrophosphatase, mitochondrial</fullName>
    </submittedName>
</protein>
<proteinExistence type="predicted"/>
<sequence length="252" mass="28388">MRYPGSSIDRAQVMSNFVSWDIDYPGYNPPYYTSKTVLKRPPWADPESTEGIKFNQLDGNVNRISFHGHYQIIDSRPRNPFGRKGIAGRGRLGKWGPNHAVDIVVCRWLKNKRIEFVCIERRDNGRNAFPGGMIDNGETAEQATIREAMEEIFNIPDSALRDRAHKWLIRNVPKGINIYQGYVGDSRATDNSWIETSVTACLENSDDTIDFPIVAGDDAASAFWTEANSKSKIFGGHKSILETLCEKLGAKF</sequence>
<dbReference type="EMBL" id="JWZT01004669">
    <property type="protein sequence ID" value="KII63408.1"/>
    <property type="molecule type" value="Genomic_DNA"/>
</dbReference>
<dbReference type="Gene3D" id="3.90.79.10">
    <property type="entry name" value="Nucleoside Triphosphate Pyrophosphohydrolase"/>
    <property type="match status" value="1"/>
</dbReference>
<dbReference type="PROSITE" id="PS51462">
    <property type="entry name" value="NUDIX"/>
    <property type="match status" value="1"/>
</dbReference>
<evidence type="ECO:0000259" key="1">
    <source>
        <dbReference type="PROSITE" id="PS51462"/>
    </source>
</evidence>
<evidence type="ECO:0000313" key="2">
    <source>
        <dbReference type="EMBL" id="KII63408.1"/>
    </source>
</evidence>
<dbReference type="PANTHER" id="PTHR13030:SF8">
    <property type="entry name" value="ADP-RIBOSE PYROPHOSPHATASE, MITOCHONDRIAL"/>
    <property type="match status" value="1"/>
</dbReference>
<dbReference type="SUPFAM" id="SSF55811">
    <property type="entry name" value="Nudix"/>
    <property type="match status" value="1"/>
</dbReference>
<dbReference type="InterPro" id="IPR039989">
    <property type="entry name" value="NUDT9"/>
</dbReference>
<keyword evidence="3" id="KW-1185">Reference proteome</keyword>
<dbReference type="InterPro" id="IPR000086">
    <property type="entry name" value="NUDIX_hydrolase_dom"/>
</dbReference>
<name>A0A0C2IDJ9_THEKT</name>
<dbReference type="InterPro" id="IPR015797">
    <property type="entry name" value="NUDIX_hydrolase-like_dom_sf"/>
</dbReference>
<organism evidence="2 3">
    <name type="scientific">Thelohanellus kitauei</name>
    <name type="common">Myxosporean</name>
    <dbReference type="NCBI Taxonomy" id="669202"/>
    <lineage>
        <taxon>Eukaryota</taxon>
        <taxon>Metazoa</taxon>
        <taxon>Cnidaria</taxon>
        <taxon>Myxozoa</taxon>
        <taxon>Myxosporea</taxon>
        <taxon>Bivalvulida</taxon>
        <taxon>Platysporina</taxon>
        <taxon>Myxobolidae</taxon>
        <taxon>Thelohanellus</taxon>
    </lineage>
</organism>
<dbReference type="GO" id="GO:0047631">
    <property type="term" value="F:ADP-ribose diphosphatase activity"/>
    <property type="evidence" value="ECO:0007669"/>
    <property type="project" value="InterPro"/>
</dbReference>